<dbReference type="EMBL" id="PHFW01000003">
    <property type="protein sequence ID" value="PQM26989.1"/>
    <property type="molecule type" value="Genomic_DNA"/>
</dbReference>
<dbReference type="OrthoDB" id="149172at2"/>
<protein>
    <submittedName>
        <fullName evidence="2">Amidohydrolase</fullName>
    </submittedName>
</protein>
<dbReference type="RefSeq" id="WP_106000359.1">
    <property type="nucleotide sequence ID" value="NZ_CM009578.1"/>
</dbReference>
<dbReference type="Gene3D" id="3.20.20.140">
    <property type="entry name" value="Metal-dependent hydrolases"/>
    <property type="match status" value="1"/>
</dbReference>
<keyword evidence="2" id="KW-0378">Hydrolase</keyword>
<evidence type="ECO:0000259" key="1">
    <source>
        <dbReference type="Pfam" id="PF04909"/>
    </source>
</evidence>
<sequence length="361" mass="40720">MIDDMFVFNAVAHAYNMGDDNIPNSHYANRLRDGLVHLHMRQGDFAMDAAGQCTDWPIEVLARSLFLESDCDMAATHTLRLDSWFHDGLCRREKTIEAVNRWPQRFVGYVGVDPTLGLEVCLDDLDQQLDEMPTAVGLKLYPSQVNPHRSWRMDDESLAFPLFERARKRGIRTVAVHKAAPFGPVPIAPFRVDDIDLAADAFPDMAFEIIHAGLAFTEETAMLLALFPNVYANFEVTSALINTNPAQFETVMATFLRQGGSEKIIYSDGTMVLHSQPILEKFRNYRLKDETLEKFNIPQITNQDIANILGLNYAKILGVDVDQAKAAIADDEFARERARTGIQEPFSNWRAHLADTKMEIA</sequence>
<evidence type="ECO:0000313" key="3">
    <source>
        <dbReference type="Proteomes" id="UP000238954"/>
    </source>
</evidence>
<dbReference type="GO" id="GO:0016787">
    <property type="term" value="F:hydrolase activity"/>
    <property type="evidence" value="ECO:0007669"/>
    <property type="project" value="UniProtKB-KW"/>
</dbReference>
<gene>
    <name evidence="2" type="ORF">CVO77_18660</name>
</gene>
<proteinExistence type="predicted"/>
<reference evidence="3" key="1">
    <citation type="submission" date="2017-11" db="EMBL/GenBank/DDBJ databases">
        <title>The complete genome sequence of Sphingopyxis pomeranensis sp. nov. strain WS5A3p.</title>
        <authorList>
            <person name="Kaminski M.A."/>
        </authorList>
    </citation>
    <scope>NUCLEOTIDE SEQUENCE [LARGE SCALE GENOMIC DNA]</scope>
    <source>
        <strain evidence="3">WS5A3p</strain>
    </source>
</reference>
<dbReference type="PANTHER" id="PTHR42889:SF1">
    <property type="entry name" value="BLR3681 PROTEIN"/>
    <property type="match status" value="1"/>
</dbReference>
<feature type="domain" description="Amidohydrolase-related" evidence="1">
    <location>
        <begin position="96"/>
        <end position="318"/>
    </location>
</feature>
<organism evidence="2 3">
    <name type="scientific">Sphingopyxis lindanitolerans</name>
    <dbReference type="NCBI Taxonomy" id="2054227"/>
    <lineage>
        <taxon>Bacteria</taxon>
        <taxon>Pseudomonadati</taxon>
        <taxon>Pseudomonadota</taxon>
        <taxon>Alphaproteobacteria</taxon>
        <taxon>Sphingomonadales</taxon>
        <taxon>Sphingomonadaceae</taxon>
        <taxon>Sphingopyxis</taxon>
    </lineage>
</organism>
<dbReference type="InterPro" id="IPR006680">
    <property type="entry name" value="Amidohydro-rel"/>
</dbReference>
<dbReference type="AlphaFoldDB" id="A0A2S8B3Z4"/>
<dbReference type="PANTHER" id="PTHR42889">
    <property type="entry name" value="BLR3681 PROTEIN"/>
    <property type="match status" value="1"/>
</dbReference>
<keyword evidence="3" id="KW-1185">Reference proteome</keyword>
<dbReference type="InterPro" id="IPR032466">
    <property type="entry name" value="Metal_Hydrolase"/>
</dbReference>
<comment type="caution">
    <text evidence="2">The sequence shown here is derived from an EMBL/GenBank/DDBJ whole genome shotgun (WGS) entry which is preliminary data.</text>
</comment>
<dbReference type="Pfam" id="PF04909">
    <property type="entry name" value="Amidohydro_2"/>
    <property type="match status" value="1"/>
</dbReference>
<evidence type="ECO:0000313" key="2">
    <source>
        <dbReference type="EMBL" id="PQM26989.1"/>
    </source>
</evidence>
<dbReference type="SUPFAM" id="SSF51556">
    <property type="entry name" value="Metallo-dependent hydrolases"/>
    <property type="match status" value="1"/>
</dbReference>
<dbReference type="Proteomes" id="UP000238954">
    <property type="component" value="Chromosome"/>
</dbReference>
<accession>A0A2S8B3Z4</accession>
<name>A0A2S8B3Z4_9SPHN</name>